<dbReference type="GO" id="GO:0005737">
    <property type="term" value="C:cytoplasm"/>
    <property type="evidence" value="ECO:0007669"/>
    <property type="project" value="UniProtKB-SubCell"/>
</dbReference>
<dbReference type="Gene3D" id="1.20.120.1150">
    <property type="match status" value="1"/>
</dbReference>
<dbReference type="EC" id="5.2.1.8" evidence="10"/>
<dbReference type="CDD" id="cd04087">
    <property type="entry name" value="PTPA"/>
    <property type="match status" value="1"/>
</dbReference>
<keyword evidence="6 10" id="KW-0697">Rotamase</keyword>
<dbReference type="GO" id="GO:0000159">
    <property type="term" value="C:protein phosphatase type 2A complex"/>
    <property type="evidence" value="ECO:0007669"/>
    <property type="project" value="TreeGrafter"/>
</dbReference>
<keyword evidence="7 10" id="KW-0413">Isomerase</keyword>
<keyword evidence="13" id="KW-1185">Reference proteome</keyword>
<feature type="compositionally biased region" description="Polar residues" evidence="11">
    <location>
        <begin position="375"/>
        <end position="388"/>
    </location>
</feature>
<evidence type="ECO:0000256" key="9">
    <source>
        <dbReference type="ARBA" id="ARBA00025287"/>
    </source>
</evidence>
<feature type="region of interest" description="Disordered" evidence="11">
    <location>
        <begin position="370"/>
        <end position="403"/>
    </location>
</feature>
<gene>
    <name evidence="12" type="ORF">K444DRAFT_581419</name>
</gene>
<evidence type="ECO:0000256" key="3">
    <source>
        <dbReference type="ARBA" id="ARBA00004496"/>
    </source>
</evidence>
<dbReference type="AlphaFoldDB" id="A0A2J6TQP8"/>
<evidence type="ECO:0000256" key="6">
    <source>
        <dbReference type="ARBA" id="ARBA00023110"/>
    </source>
</evidence>
<dbReference type="PANTHER" id="PTHR10012">
    <property type="entry name" value="SERINE/THREONINE-PROTEIN PHOSPHATASE 2A REGULATORY SUBUNIT B"/>
    <property type="match status" value="1"/>
</dbReference>
<dbReference type="Proteomes" id="UP000235371">
    <property type="component" value="Unassembled WGS sequence"/>
</dbReference>
<dbReference type="GeneID" id="36585825"/>
<dbReference type="InParanoid" id="A0A2J6TQP8"/>
<evidence type="ECO:0000256" key="10">
    <source>
        <dbReference type="RuleBase" id="RU361210"/>
    </source>
</evidence>
<dbReference type="EMBL" id="KZ613746">
    <property type="protein sequence ID" value="PMD65345.1"/>
    <property type="molecule type" value="Genomic_DNA"/>
</dbReference>
<comment type="subcellular location">
    <subcellularLocation>
        <location evidence="3 10">Cytoplasm</location>
    </subcellularLocation>
    <subcellularLocation>
        <location evidence="2">Nucleus</location>
    </subcellularLocation>
</comment>
<proteinExistence type="inferred from homology"/>
<evidence type="ECO:0000256" key="11">
    <source>
        <dbReference type="SAM" id="MobiDB-lite"/>
    </source>
</evidence>
<comment type="function">
    <text evidence="9">PPIases accelerate the folding of proteins. It catalyzes the cis-trans isomerization of proline imidic peptide bonds in oligopeptides. Acts as a regulatory subunit for PP2A-like phosphatases modulating their activity or substrate specificity, probably by inducing a conformational change in the catalytic subunit, a direct target of the PPIase. Can reactivate inactive phosphatase PP2A-phosphatase methylesterase complexes (PP2Ai) in presence of ATP and Mg(2+) by dissociating the inactive form from the complex.</text>
</comment>
<dbReference type="SUPFAM" id="SSF140984">
    <property type="entry name" value="PTPA-like"/>
    <property type="match status" value="1"/>
</dbReference>
<comment type="similarity">
    <text evidence="4 10">Belongs to the PTPA-type PPIase family.</text>
</comment>
<evidence type="ECO:0000256" key="1">
    <source>
        <dbReference type="ARBA" id="ARBA00000971"/>
    </source>
</evidence>
<dbReference type="STRING" id="1095630.A0A2J6TQP8"/>
<evidence type="ECO:0000256" key="7">
    <source>
        <dbReference type="ARBA" id="ARBA00023235"/>
    </source>
</evidence>
<feature type="region of interest" description="Disordered" evidence="11">
    <location>
        <begin position="424"/>
        <end position="476"/>
    </location>
</feature>
<sequence>MDSQFEPETRTSRSLPILSPTEPHVFVSPAKRIHEGRDVPQFLTSQAYRDIGIFVMQLNIAMCPRKSSKADQVETWQLDSPLILSEPVRKLQKLLESIDSIIEEAPPDTGPRRFGNVSFRKWYEILESRVQGLLQNCLPKAVLEFITASVDGGSVLDELTPYLLGGFGSPQRLDYGTGHELSFLAFVACIWKLGGFTSETSGDGALERSIVLGIIEPYLRVIRRLILTYTLEPAGSHGVWGLDDHSFLPYVFGSSQYCPPITENDPMPVEGSLSGSPNPGDIAKKAIVDRERKHNMYFSAVGFINDVKTGPFWEHSPILFDISGVRSGWGKINKGMIKMYNAEVLSKFPVVQHFPFGSLFSWEQDPNAIPGPASIHTTSQPTSRSTPVGTGGTRLPPQESATAPWANSNVGGVPATAAPWTQAPTVQPSTRAPWADGHGGKLLAGTARTAAMPPPSQIPDGPMRAPWANKGDSGGG</sequence>
<evidence type="ECO:0000313" key="12">
    <source>
        <dbReference type="EMBL" id="PMD65345.1"/>
    </source>
</evidence>
<dbReference type="InterPro" id="IPR043170">
    <property type="entry name" value="PTPA_C_lid"/>
</dbReference>
<name>A0A2J6TQP8_9HELO</name>
<accession>A0A2J6TQP8</accession>
<dbReference type="GO" id="GO:0007052">
    <property type="term" value="P:mitotic spindle organization"/>
    <property type="evidence" value="ECO:0007669"/>
    <property type="project" value="TreeGrafter"/>
</dbReference>
<dbReference type="RefSeq" id="XP_024742249.1">
    <property type="nucleotide sequence ID" value="XM_024877748.1"/>
</dbReference>
<dbReference type="PANTHER" id="PTHR10012:SF3">
    <property type="entry name" value="SERINE_THREONINE-PROTEIN PHOSPHATASE 2A ACTIVATOR 1"/>
    <property type="match status" value="1"/>
</dbReference>
<dbReference type="GO" id="GO:0005634">
    <property type="term" value="C:nucleus"/>
    <property type="evidence" value="ECO:0007669"/>
    <property type="project" value="UniProtKB-SubCell"/>
</dbReference>
<comment type="catalytic activity">
    <reaction evidence="1 10">
        <text>[protein]-peptidylproline (omega=180) = [protein]-peptidylproline (omega=0)</text>
        <dbReference type="Rhea" id="RHEA:16237"/>
        <dbReference type="Rhea" id="RHEA-COMP:10747"/>
        <dbReference type="Rhea" id="RHEA-COMP:10748"/>
        <dbReference type="ChEBI" id="CHEBI:83833"/>
        <dbReference type="ChEBI" id="CHEBI:83834"/>
        <dbReference type="EC" id="5.2.1.8"/>
    </reaction>
</comment>
<dbReference type="OrthoDB" id="16120at2759"/>
<dbReference type="GO" id="GO:0008160">
    <property type="term" value="F:protein tyrosine phosphatase activator activity"/>
    <property type="evidence" value="ECO:0007669"/>
    <property type="project" value="TreeGrafter"/>
</dbReference>
<keyword evidence="5 10" id="KW-0963">Cytoplasm</keyword>
<dbReference type="FunCoup" id="A0A2J6TQP8">
    <property type="interactions" value="101"/>
</dbReference>
<evidence type="ECO:0000313" key="13">
    <source>
        <dbReference type="Proteomes" id="UP000235371"/>
    </source>
</evidence>
<dbReference type="FunFam" id="1.20.120.1150:FF:000003">
    <property type="entry name" value="Serine/threonine-protein phosphatase 2A activator"/>
    <property type="match status" value="1"/>
</dbReference>
<evidence type="ECO:0000256" key="8">
    <source>
        <dbReference type="ARBA" id="ARBA00023242"/>
    </source>
</evidence>
<reference evidence="12 13" key="1">
    <citation type="submission" date="2016-04" db="EMBL/GenBank/DDBJ databases">
        <title>A degradative enzymes factory behind the ericoid mycorrhizal symbiosis.</title>
        <authorList>
            <consortium name="DOE Joint Genome Institute"/>
            <person name="Martino E."/>
            <person name="Morin E."/>
            <person name="Grelet G."/>
            <person name="Kuo A."/>
            <person name="Kohler A."/>
            <person name="Daghino S."/>
            <person name="Barry K."/>
            <person name="Choi C."/>
            <person name="Cichocki N."/>
            <person name="Clum A."/>
            <person name="Copeland A."/>
            <person name="Hainaut M."/>
            <person name="Haridas S."/>
            <person name="Labutti K."/>
            <person name="Lindquist E."/>
            <person name="Lipzen A."/>
            <person name="Khouja H.-R."/>
            <person name="Murat C."/>
            <person name="Ohm R."/>
            <person name="Olson A."/>
            <person name="Spatafora J."/>
            <person name="Veneault-Fourrey C."/>
            <person name="Henrissat B."/>
            <person name="Grigoriev I."/>
            <person name="Martin F."/>
            <person name="Perotto S."/>
        </authorList>
    </citation>
    <scope>NUCLEOTIDE SEQUENCE [LARGE SCALE GENOMIC DNA]</scope>
    <source>
        <strain evidence="12 13">E</strain>
    </source>
</reference>
<dbReference type="InterPro" id="IPR004327">
    <property type="entry name" value="Phstyr_phstse_ac"/>
</dbReference>
<evidence type="ECO:0000256" key="4">
    <source>
        <dbReference type="ARBA" id="ARBA00011019"/>
    </source>
</evidence>
<keyword evidence="8" id="KW-0539">Nucleus</keyword>
<evidence type="ECO:0000256" key="2">
    <source>
        <dbReference type="ARBA" id="ARBA00004123"/>
    </source>
</evidence>
<dbReference type="InterPro" id="IPR037218">
    <property type="entry name" value="PTPA_sf"/>
</dbReference>
<dbReference type="GO" id="GO:0003755">
    <property type="term" value="F:peptidyl-prolyl cis-trans isomerase activity"/>
    <property type="evidence" value="ECO:0007669"/>
    <property type="project" value="UniProtKB-KW"/>
</dbReference>
<organism evidence="12 13">
    <name type="scientific">Hyaloscypha bicolor E</name>
    <dbReference type="NCBI Taxonomy" id="1095630"/>
    <lineage>
        <taxon>Eukaryota</taxon>
        <taxon>Fungi</taxon>
        <taxon>Dikarya</taxon>
        <taxon>Ascomycota</taxon>
        <taxon>Pezizomycotina</taxon>
        <taxon>Leotiomycetes</taxon>
        <taxon>Helotiales</taxon>
        <taxon>Hyaloscyphaceae</taxon>
        <taxon>Hyaloscypha</taxon>
        <taxon>Hyaloscypha bicolor</taxon>
    </lineage>
</organism>
<protein>
    <recommendedName>
        <fullName evidence="10">Serine/threonine-protein phosphatase 2A activator</fullName>
        <ecNumber evidence="10">5.2.1.8</ecNumber>
    </recommendedName>
    <alternativeName>
        <fullName evidence="10">Phosphotyrosyl phosphatase activator</fullName>
    </alternativeName>
</protein>
<dbReference type="Pfam" id="PF03095">
    <property type="entry name" value="PTPA"/>
    <property type="match status" value="1"/>
</dbReference>
<evidence type="ECO:0000256" key="5">
    <source>
        <dbReference type="ARBA" id="ARBA00022490"/>
    </source>
</evidence>